<dbReference type="GO" id="GO:0008270">
    <property type="term" value="F:zinc ion binding"/>
    <property type="evidence" value="ECO:0007669"/>
    <property type="project" value="UniProtKB-KW"/>
</dbReference>
<keyword evidence="1" id="KW-0862">Zinc</keyword>
<dbReference type="SUPFAM" id="SSF57756">
    <property type="entry name" value="Retrovirus zinc finger-like domains"/>
    <property type="match status" value="2"/>
</dbReference>
<evidence type="ECO:0000313" key="3">
    <source>
        <dbReference type="Proteomes" id="UP000189701"/>
    </source>
</evidence>
<name>A0A1U7X9I3_NICSY</name>
<reference evidence="3" key="1">
    <citation type="journal article" date="2013" name="Genome Biol.">
        <title>Reference genomes and transcriptomes of Nicotiana sylvestris and Nicotiana tomentosiformis.</title>
        <authorList>
            <person name="Sierro N."/>
            <person name="Battey J.N."/>
            <person name="Ouadi S."/>
            <person name="Bovet L."/>
            <person name="Goepfert S."/>
            <person name="Bakaher N."/>
            <person name="Peitsch M.C."/>
            <person name="Ivanov N.V."/>
        </authorList>
    </citation>
    <scope>NUCLEOTIDE SEQUENCE [LARGE SCALE GENOMIC DNA]</scope>
</reference>
<evidence type="ECO:0000313" key="4">
    <source>
        <dbReference type="RefSeq" id="XP_009787513.1"/>
    </source>
</evidence>
<feature type="domain" description="CCHC-type" evidence="2">
    <location>
        <begin position="113"/>
        <end position="127"/>
    </location>
</feature>
<dbReference type="PANTHER" id="PTHR47592:SF24">
    <property type="entry name" value="BNACNNG30200D PROTEIN"/>
    <property type="match status" value="1"/>
</dbReference>
<dbReference type="Pfam" id="PF22936">
    <property type="entry name" value="Pol_BBD"/>
    <property type="match status" value="2"/>
</dbReference>
<sequence length="354" mass="40371">KFIKEDVPIPPDETPDNEHFLVTEAWKHSDFLCKDYILSGLEDDLIFIEGLVINEEFQVTVVIEKLSPLWKDFKNHLKHKHKEMSLEDLIVRKKEEGFYTEKKPSKKRFNRNCYNCGKAGHKSVDCRTTKKDKKKGKTNMVEKYEDIDDLEAFAAYAPVEETLSMGNSATAKIEGCGTIFLKMTSSKVVTLNNVLHISEIRKNLVSIALLVKNGFKCVFVFDKKKEEGFYTEKKPSKKRFNRNCYNCGKAGHKSVDCHTTKKDKKKGKTNMVEKYEDIDDLEAFAAYAPVEETLSMGNSATAKIEGCGTIFLKMTSSKVVTLNNVLHIFEIRKNLVSIALLVKNGFKCVFVFDK</sequence>
<reference evidence="4" key="2">
    <citation type="submission" date="2025-08" db="UniProtKB">
        <authorList>
            <consortium name="RefSeq"/>
        </authorList>
    </citation>
    <scope>IDENTIFICATION</scope>
    <source>
        <tissue evidence="4">Leaf</tissue>
    </source>
</reference>
<dbReference type="InterPro" id="IPR001878">
    <property type="entry name" value="Znf_CCHC"/>
</dbReference>
<dbReference type="Pfam" id="PF00098">
    <property type="entry name" value="zf-CCHC"/>
    <property type="match status" value="2"/>
</dbReference>
<dbReference type="AlphaFoldDB" id="A0A1U7X9I3"/>
<evidence type="ECO:0000256" key="1">
    <source>
        <dbReference type="PROSITE-ProRule" id="PRU00047"/>
    </source>
</evidence>
<feature type="domain" description="CCHC-type" evidence="2">
    <location>
        <begin position="244"/>
        <end position="257"/>
    </location>
</feature>
<feature type="non-terminal residue" evidence="4">
    <location>
        <position position="1"/>
    </location>
</feature>
<dbReference type="InterPro" id="IPR036875">
    <property type="entry name" value="Znf_CCHC_sf"/>
</dbReference>
<dbReference type="InterPro" id="IPR054722">
    <property type="entry name" value="PolX-like_BBD"/>
</dbReference>
<accession>A0A1U7X9I3</accession>
<dbReference type="Proteomes" id="UP000189701">
    <property type="component" value="Unplaced"/>
</dbReference>
<dbReference type="Gene3D" id="4.10.60.10">
    <property type="entry name" value="Zinc finger, CCHC-type"/>
    <property type="match status" value="1"/>
</dbReference>
<gene>
    <name evidence="4" type="primary">LOC104235442</name>
</gene>
<feature type="non-terminal residue" evidence="4">
    <location>
        <position position="354"/>
    </location>
</feature>
<organism evidence="3 4">
    <name type="scientific">Nicotiana sylvestris</name>
    <name type="common">Wood tobacco</name>
    <name type="synonym">South American tobacco</name>
    <dbReference type="NCBI Taxonomy" id="4096"/>
    <lineage>
        <taxon>Eukaryota</taxon>
        <taxon>Viridiplantae</taxon>
        <taxon>Streptophyta</taxon>
        <taxon>Embryophyta</taxon>
        <taxon>Tracheophyta</taxon>
        <taxon>Spermatophyta</taxon>
        <taxon>Magnoliopsida</taxon>
        <taxon>eudicotyledons</taxon>
        <taxon>Gunneridae</taxon>
        <taxon>Pentapetalae</taxon>
        <taxon>asterids</taxon>
        <taxon>lamiids</taxon>
        <taxon>Solanales</taxon>
        <taxon>Solanaceae</taxon>
        <taxon>Nicotianoideae</taxon>
        <taxon>Nicotianeae</taxon>
        <taxon>Nicotiana</taxon>
    </lineage>
</organism>
<keyword evidence="1" id="KW-0863">Zinc-finger</keyword>
<dbReference type="PANTHER" id="PTHR47592">
    <property type="entry name" value="PBF68 PROTEIN"/>
    <property type="match status" value="1"/>
</dbReference>
<dbReference type="RefSeq" id="XP_009787513.1">
    <property type="nucleotide sequence ID" value="XM_009789211.1"/>
</dbReference>
<evidence type="ECO:0000259" key="2">
    <source>
        <dbReference type="PROSITE" id="PS50158"/>
    </source>
</evidence>
<proteinExistence type="predicted"/>
<keyword evidence="3" id="KW-1185">Reference proteome</keyword>
<dbReference type="PROSITE" id="PS50158">
    <property type="entry name" value="ZF_CCHC"/>
    <property type="match status" value="2"/>
</dbReference>
<dbReference type="SMART" id="SM00343">
    <property type="entry name" value="ZnF_C2HC"/>
    <property type="match status" value="2"/>
</dbReference>
<keyword evidence="1" id="KW-0479">Metal-binding</keyword>
<protein>
    <submittedName>
        <fullName evidence="4">Uncharacterized protein LOC104235442</fullName>
    </submittedName>
</protein>
<dbReference type="GO" id="GO:0003676">
    <property type="term" value="F:nucleic acid binding"/>
    <property type="evidence" value="ECO:0007669"/>
    <property type="project" value="InterPro"/>
</dbReference>